<dbReference type="GO" id="GO:0030001">
    <property type="term" value="P:metal ion transport"/>
    <property type="evidence" value="ECO:0007669"/>
    <property type="project" value="TreeGrafter"/>
</dbReference>
<keyword evidence="11" id="KW-1185">Reference proteome</keyword>
<dbReference type="InterPro" id="IPR013320">
    <property type="entry name" value="ConA-like_dom_sf"/>
</dbReference>
<feature type="signal peptide" evidence="8">
    <location>
        <begin position="1"/>
        <end position="34"/>
    </location>
</feature>
<organism evidence="10 11">
    <name type="scientific">Flagellimonas ochracea</name>
    <dbReference type="NCBI Taxonomy" id="2696472"/>
    <lineage>
        <taxon>Bacteria</taxon>
        <taxon>Pseudomonadati</taxon>
        <taxon>Bacteroidota</taxon>
        <taxon>Flavobacteriia</taxon>
        <taxon>Flavobacteriales</taxon>
        <taxon>Flavobacteriaceae</taxon>
        <taxon>Flagellimonas</taxon>
    </lineage>
</organism>
<dbReference type="PANTHER" id="PTHR11878">
    <property type="entry name" value="SODIUM/CALCIUM EXCHANGER"/>
    <property type="match status" value="1"/>
</dbReference>
<keyword evidence="3 8" id="KW-0732">Signal</keyword>
<dbReference type="CDD" id="cd00041">
    <property type="entry name" value="CUB"/>
    <property type="match status" value="1"/>
</dbReference>
<dbReference type="InterPro" id="IPR039448">
    <property type="entry name" value="Beta_helix"/>
</dbReference>
<keyword evidence="6" id="KW-0813">Transport</keyword>
<evidence type="ECO:0000256" key="3">
    <source>
        <dbReference type="ARBA" id="ARBA00022729"/>
    </source>
</evidence>
<evidence type="ECO:0000256" key="7">
    <source>
        <dbReference type="ARBA" id="ARBA00023157"/>
    </source>
</evidence>
<evidence type="ECO:0000313" key="11">
    <source>
        <dbReference type="Proteomes" id="UP000667650"/>
    </source>
</evidence>
<evidence type="ECO:0000259" key="9">
    <source>
        <dbReference type="PROSITE" id="PS01180"/>
    </source>
</evidence>
<evidence type="ECO:0000256" key="8">
    <source>
        <dbReference type="SAM" id="SignalP"/>
    </source>
</evidence>
<dbReference type="GO" id="GO:0016020">
    <property type="term" value="C:membrane"/>
    <property type="evidence" value="ECO:0007669"/>
    <property type="project" value="InterPro"/>
</dbReference>
<comment type="subcellular location">
    <subcellularLocation>
        <location evidence="1">Secreted</location>
    </subcellularLocation>
</comment>
<dbReference type="PANTHER" id="PTHR11878:SF65">
    <property type="entry name" value="NA_CA-EXCHANGE PROTEIN, ISOFORM G"/>
    <property type="match status" value="1"/>
</dbReference>
<keyword evidence="7" id="KW-1015">Disulfide bond</keyword>
<dbReference type="Gene3D" id="2.60.40.10">
    <property type="entry name" value="Immunoglobulins"/>
    <property type="match status" value="1"/>
</dbReference>
<dbReference type="Gene3D" id="2.60.120.200">
    <property type="match status" value="1"/>
</dbReference>
<keyword evidence="4" id="KW-0677">Repeat</keyword>
<dbReference type="SMART" id="SM00237">
    <property type="entry name" value="Calx_beta"/>
    <property type="match status" value="2"/>
</dbReference>
<dbReference type="GO" id="GO:0004553">
    <property type="term" value="F:hydrolase activity, hydrolyzing O-glycosyl compounds"/>
    <property type="evidence" value="ECO:0007669"/>
    <property type="project" value="UniProtKB-ARBA"/>
</dbReference>
<dbReference type="InterPro" id="IPR000859">
    <property type="entry name" value="CUB_dom"/>
</dbReference>
<evidence type="ECO:0000256" key="2">
    <source>
        <dbReference type="ARBA" id="ARBA00022525"/>
    </source>
</evidence>
<evidence type="ECO:0000313" key="10">
    <source>
        <dbReference type="EMBL" id="NAY92566.1"/>
    </source>
</evidence>
<dbReference type="Gene3D" id="2.60.40.2030">
    <property type="match status" value="2"/>
</dbReference>
<dbReference type="GO" id="GO:0007154">
    <property type="term" value="P:cell communication"/>
    <property type="evidence" value="ECO:0007669"/>
    <property type="project" value="InterPro"/>
</dbReference>
<keyword evidence="2" id="KW-0964">Secreted</keyword>
<dbReference type="SUPFAM" id="SSF49899">
    <property type="entry name" value="Concanavalin A-like lectins/glucanases"/>
    <property type="match status" value="1"/>
</dbReference>
<dbReference type="SUPFAM" id="SSF117074">
    <property type="entry name" value="Hypothetical protein PA1324"/>
    <property type="match status" value="1"/>
</dbReference>
<evidence type="ECO:0000256" key="4">
    <source>
        <dbReference type="ARBA" id="ARBA00022737"/>
    </source>
</evidence>
<dbReference type="SMART" id="SM00042">
    <property type="entry name" value="CUB"/>
    <property type="match status" value="1"/>
</dbReference>
<dbReference type="InterPro" id="IPR035914">
    <property type="entry name" value="Sperma_CUB_dom_sf"/>
</dbReference>
<name>A0A964TF91_9FLAO</name>
<reference evidence="10" key="1">
    <citation type="submission" date="2020-01" db="EMBL/GenBank/DDBJ databases">
        <title>Muricauda ochracea sp. nov., isolated from a tidal flat of Garorim bay in Korea.</title>
        <authorList>
            <person name="Kim D."/>
            <person name="Yoo Y."/>
            <person name="Kim J.-J."/>
        </authorList>
    </citation>
    <scope>NUCLEOTIDE SEQUENCE</scope>
    <source>
        <strain evidence="10">JGD-17</strain>
    </source>
</reference>
<dbReference type="Gene3D" id="2.160.20.10">
    <property type="entry name" value="Single-stranded right-handed beta-helix, Pectin lyase-like"/>
    <property type="match status" value="1"/>
</dbReference>
<gene>
    <name evidence="10" type="ORF">GTQ34_11620</name>
</gene>
<feature type="chain" id="PRO_5037561751" evidence="8">
    <location>
        <begin position="35"/>
        <end position="1501"/>
    </location>
</feature>
<comment type="caution">
    <text evidence="10">The sequence shown here is derived from an EMBL/GenBank/DDBJ whole genome shotgun (WGS) entry which is preliminary data.</text>
</comment>
<dbReference type="GO" id="GO:0005576">
    <property type="term" value="C:extracellular region"/>
    <property type="evidence" value="ECO:0007669"/>
    <property type="project" value="UniProtKB-SubCell"/>
</dbReference>
<dbReference type="SUPFAM" id="SSF49854">
    <property type="entry name" value="Spermadhesin, CUB domain"/>
    <property type="match status" value="1"/>
</dbReference>
<dbReference type="RefSeq" id="WP_166523975.1">
    <property type="nucleotide sequence ID" value="NZ_JAAABI010000003.1"/>
</dbReference>
<feature type="domain" description="CUB" evidence="9">
    <location>
        <begin position="326"/>
        <end position="438"/>
    </location>
</feature>
<evidence type="ECO:0000256" key="1">
    <source>
        <dbReference type="ARBA" id="ARBA00004613"/>
    </source>
</evidence>
<dbReference type="Pfam" id="PF00431">
    <property type="entry name" value="CUB"/>
    <property type="match status" value="1"/>
</dbReference>
<dbReference type="Proteomes" id="UP000667650">
    <property type="component" value="Unassembled WGS sequence"/>
</dbReference>
<dbReference type="InterPro" id="IPR038081">
    <property type="entry name" value="CalX-like_sf"/>
</dbReference>
<dbReference type="Pfam" id="PF03160">
    <property type="entry name" value="Calx-beta"/>
    <property type="match status" value="2"/>
</dbReference>
<dbReference type="SUPFAM" id="SSF141072">
    <property type="entry name" value="CalX-like"/>
    <property type="match status" value="2"/>
</dbReference>
<dbReference type="InterPro" id="IPR011050">
    <property type="entry name" value="Pectin_lyase_fold/virulence"/>
</dbReference>
<dbReference type="EMBL" id="JAAABI010000003">
    <property type="protein sequence ID" value="NAY92566.1"/>
    <property type="molecule type" value="Genomic_DNA"/>
</dbReference>
<keyword evidence="6" id="KW-0406">Ion transport</keyword>
<evidence type="ECO:0000256" key="5">
    <source>
        <dbReference type="ARBA" id="ARBA00022837"/>
    </source>
</evidence>
<accession>A0A964TF91</accession>
<dbReference type="PROSITE" id="PS01180">
    <property type="entry name" value="CUB"/>
    <property type="match status" value="1"/>
</dbReference>
<dbReference type="InterPro" id="IPR003644">
    <property type="entry name" value="Calx_beta"/>
</dbReference>
<dbReference type="SMART" id="SM00710">
    <property type="entry name" value="PbH1"/>
    <property type="match status" value="12"/>
</dbReference>
<dbReference type="InterPro" id="IPR012334">
    <property type="entry name" value="Pectin_lyas_fold"/>
</dbReference>
<dbReference type="Gene3D" id="2.60.120.290">
    <property type="entry name" value="Spermadhesin, CUB domain"/>
    <property type="match status" value="1"/>
</dbReference>
<evidence type="ECO:0000256" key="6">
    <source>
        <dbReference type="ARBA" id="ARBA00023065"/>
    </source>
</evidence>
<dbReference type="Pfam" id="PF13229">
    <property type="entry name" value="Beta_helix"/>
    <property type="match status" value="1"/>
</dbReference>
<dbReference type="InterPro" id="IPR051171">
    <property type="entry name" value="CaCA"/>
</dbReference>
<sequence>MNKIVNLINNSLRTGASLCAVVFLMLFNSEPVFAQVSEDFESGTASGWTTSGTASTGTFVVANPTGESTSGVITQLEDDHTAAPGVNAYFTATNSSAGNSDVDGGTAITTSPVYNIAATSQLSIWYFFGQRDNGDDAGDFFLIEYSLNGGSTFTNLVSIGDITINASWTEATATIPAGSNVVIRVTVADGSSTGDIIEGGIDDLSITALTPIITIDDVTVDENAGTATFTATHSNVDAAGPFTVSYQTADGTATVGSDYSFTSGTLNFTGTSGDTETISVPITDDATLENSETFTIQFTGSSDGTVDISDTATGNITDNDGLIITDGATINTCSGIFLDSGGTSSTYTNNEDITYTICPDTPGSFTRVNFTSFDVESGFDFLFVYEGTTTGGTLIGQFHNGNLPSTITSTDVSGCLTFRFTSDFSVTNNGWEATVSCFTPGPTLSIADVSVDETAGTAVFTVTHTGASASGPFTVNFQTVDGTALAGNDYTSTTGTLNFNGTLGDTEIISVPVINDAIVENDETFTIQFTSTSDGTVDITDTGTGTINSQILSDAPLTLYEEIYGNVDYVVTGNTLRTADNGTDPCAVANSSSNTLIATIPGTATIRKAYLYWAHSSSTMDTDVTFEGQAVTADIAYNAFSATYWSYLSDVTSIVSGVTNPSTNTYDFADLTIDNTTNCASQGVLGGWALIVFYDDPSLPAASINLYQGFQRLRNSSDSFTLDSFYAIAGSGAKATFLSWEGDSTLSGASETLSITNQSGTNFTLSGDGGQTGNNAYNSTIYDNTQAPAFDDPTPYGLDLDTYNISTFITPGDSQVTANVSVANDAVFFNAVLIRVQSNLISGTVFEDVNYPGGAGRDMATASGVGVNNATLELYNASNNLVQTTTTDNNGDYIFGGMVDGNYTVRVVNSSVRSSRGGGIGCTTCWPVQTYRNFNTSGSFVDVTDEVGGASPALEDSAVGTLTGAQTTSAVSISGNGVVGLDFGFNFNTIVNSNEDGQGSLEQFIVNSNSLDETGLDIEANSIFDPASGIDTSIFMIPNATDPLGRTADTNFSGSFADISISNGNPLSSIASDNTSIDGRTQTAYSGNTNAGTIGSGGTTVGVSATVLPNYNLPEIQVHRNGGDVFRTEGTNNTIRNLAIYANSNAGIRIDNGSANIIENVLGVNASGTNSGNIDHGVENQSGDIVVDSNYIATNTDGGILIAGGTSNTIQNNHITANGDATCDDNITITGGNGITIQQNLIENAASLGIDAATSSGSIIINENTITGSGQDGGNCSGTVKNMGIELGGSNSQITSNIVYANGGTGITVTGSGTGNLISQNSFYANGTAAPALGIDLNGDGVTLNDNGDSDTGPNNLNNFPIINFVTISGTNLVVKGWARPGTIVEFFFTDINQGTASDGDNTLGQSTDYGEGQVYIATATEGSGSDLDASSSSYTDADGNTDATNRFEFLLALPNGTTVGNKITATGTLANSTSEFSPFSSIKVASVITNRRITYRVNKN</sequence>
<proteinExistence type="predicted"/>
<dbReference type="GO" id="GO:0005975">
    <property type="term" value="P:carbohydrate metabolic process"/>
    <property type="evidence" value="ECO:0007669"/>
    <property type="project" value="UniProtKB-ARBA"/>
</dbReference>
<dbReference type="Pfam" id="PF17210">
    <property type="entry name" value="SdrD_B"/>
    <property type="match status" value="1"/>
</dbReference>
<keyword evidence="5" id="KW-0106">Calcium</keyword>
<protein>
    <submittedName>
        <fullName evidence="10">Sodium:calcium exchanger</fullName>
    </submittedName>
</protein>
<dbReference type="InterPro" id="IPR006626">
    <property type="entry name" value="PbH1"/>
</dbReference>
<dbReference type="SUPFAM" id="SSF51126">
    <property type="entry name" value="Pectin lyase-like"/>
    <property type="match status" value="2"/>
</dbReference>
<dbReference type="InterPro" id="IPR033764">
    <property type="entry name" value="Sdr_B"/>
</dbReference>
<dbReference type="InterPro" id="IPR013783">
    <property type="entry name" value="Ig-like_fold"/>
</dbReference>